<evidence type="ECO:0000259" key="2">
    <source>
        <dbReference type="PROSITE" id="PS50925"/>
    </source>
</evidence>
<organism evidence="3 4">
    <name type="scientific">Allosphingosinicella deserti</name>
    <dbReference type="NCBI Taxonomy" id="2116704"/>
    <lineage>
        <taxon>Bacteria</taxon>
        <taxon>Pseudomonadati</taxon>
        <taxon>Pseudomonadota</taxon>
        <taxon>Alphaproteobacteria</taxon>
        <taxon>Sphingomonadales</taxon>
        <taxon>Sphingomonadaceae</taxon>
        <taxon>Allosphingosinicella</taxon>
    </lineage>
</organism>
<keyword evidence="4" id="KW-1185">Reference proteome</keyword>
<dbReference type="AlphaFoldDB" id="A0A2P7QE08"/>
<dbReference type="Gene3D" id="3.30.70.100">
    <property type="match status" value="1"/>
</dbReference>
<accession>A0A2P7QE08</accession>
<evidence type="ECO:0000256" key="1">
    <source>
        <dbReference type="SAM" id="MobiDB-lite"/>
    </source>
</evidence>
<dbReference type="EMBL" id="PXYI01000018">
    <property type="protein sequence ID" value="PSJ36200.1"/>
    <property type="molecule type" value="Genomic_DNA"/>
</dbReference>
<name>A0A2P7QE08_9SPHN</name>
<feature type="compositionally biased region" description="Basic and acidic residues" evidence="1">
    <location>
        <begin position="286"/>
        <end position="298"/>
    </location>
</feature>
<evidence type="ECO:0000313" key="4">
    <source>
        <dbReference type="Proteomes" id="UP000241167"/>
    </source>
</evidence>
<dbReference type="GO" id="GO:0071949">
    <property type="term" value="F:FAD binding"/>
    <property type="evidence" value="ECO:0007669"/>
    <property type="project" value="InterPro"/>
</dbReference>
<feature type="domain" description="BLUF" evidence="2">
    <location>
        <begin position="53"/>
        <end position="146"/>
    </location>
</feature>
<dbReference type="InterPro" id="IPR036046">
    <property type="entry name" value="Acylphosphatase-like_dom_sf"/>
</dbReference>
<sequence>MSATLRPKPWSPGTKSSPTNSKAIGRAGSHARHALQSSCPNRIRKGNDRVSGLQSLLFVSTSLIASADEAHEIEAILTVGEQRNAKLGVTGALVFTHRHFAEIIEGPPGSLAELMTSIRRDPRHADLSEVDCLGIDRPSFARWTMAYHGPATYVGKRVEALLTGGASADARELRLLIRELSKVECPAQGRSRGGGSESGREKEGAPQTRTQMRASRPGADWRRCTPVRQDPNDGDLRQPLDRPCARRGRACLHPLGPPPRPPVRPVPVRRYRGHPGGSRIARRCRDRPGEPHHPAQRR</sequence>
<evidence type="ECO:0000313" key="3">
    <source>
        <dbReference type="EMBL" id="PSJ36200.1"/>
    </source>
</evidence>
<feature type="region of interest" description="Disordered" evidence="1">
    <location>
        <begin position="186"/>
        <end position="298"/>
    </location>
</feature>
<protein>
    <recommendedName>
        <fullName evidence="2">BLUF domain-containing protein</fullName>
    </recommendedName>
</protein>
<dbReference type="Proteomes" id="UP000241167">
    <property type="component" value="Unassembled WGS sequence"/>
</dbReference>
<dbReference type="Pfam" id="PF04940">
    <property type="entry name" value="BLUF"/>
    <property type="match status" value="1"/>
</dbReference>
<feature type="region of interest" description="Disordered" evidence="1">
    <location>
        <begin position="1"/>
        <end position="43"/>
    </location>
</feature>
<dbReference type="SUPFAM" id="SSF54975">
    <property type="entry name" value="Acylphosphatase/BLUF domain-like"/>
    <property type="match status" value="1"/>
</dbReference>
<feature type="compositionally biased region" description="Pro residues" evidence="1">
    <location>
        <begin position="255"/>
        <end position="265"/>
    </location>
</feature>
<dbReference type="SMART" id="SM01034">
    <property type="entry name" value="BLUF"/>
    <property type="match status" value="1"/>
</dbReference>
<proteinExistence type="predicted"/>
<feature type="compositionally biased region" description="Polar residues" evidence="1">
    <location>
        <begin position="13"/>
        <end position="22"/>
    </location>
</feature>
<dbReference type="InterPro" id="IPR007024">
    <property type="entry name" value="BLUF_domain"/>
</dbReference>
<dbReference type="PROSITE" id="PS50925">
    <property type="entry name" value="BLUF"/>
    <property type="match status" value="1"/>
</dbReference>
<comment type="caution">
    <text evidence="3">The sequence shown here is derived from an EMBL/GenBank/DDBJ whole genome shotgun (WGS) entry which is preliminary data.</text>
</comment>
<feature type="compositionally biased region" description="Basic and acidic residues" evidence="1">
    <location>
        <begin position="230"/>
        <end position="244"/>
    </location>
</feature>
<gene>
    <name evidence="3" type="ORF">C7I55_27400</name>
</gene>
<reference evidence="3 4" key="1">
    <citation type="submission" date="2018-03" db="EMBL/GenBank/DDBJ databases">
        <title>The draft genome of Sphingosinicella sp. GL-C-18.</title>
        <authorList>
            <person name="Liu L."/>
            <person name="Li L."/>
            <person name="Liang L."/>
            <person name="Zhang X."/>
            <person name="Wang T."/>
        </authorList>
    </citation>
    <scope>NUCLEOTIDE SEQUENCE [LARGE SCALE GENOMIC DNA]</scope>
    <source>
        <strain evidence="3 4">GL-C-18</strain>
    </source>
</reference>
<dbReference type="GO" id="GO:0009882">
    <property type="term" value="F:blue light photoreceptor activity"/>
    <property type="evidence" value="ECO:0007669"/>
    <property type="project" value="InterPro"/>
</dbReference>